<accession>A0A1M5IK80</accession>
<keyword evidence="3" id="KW-1185">Reference proteome</keyword>
<protein>
    <submittedName>
        <fullName evidence="2">Uncharacterized protein</fullName>
    </submittedName>
</protein>
<dbReference type="STRING" id="468056.SAMN05443549_103118"/>
<reference evidence="3" key="1">
    <citation type="submission" date="2016-11" db="EMBL/GenBank/DDBJ databases">
        <authorList>
            <person name="Varghese N."/>
            <person name="Submissions S."/>
        </authorList>
    </citation>
    <scope>NUCLEOTIDE SEQUENCE [LARGE SCALE GENOMIC DNA]</scope>
    <source>
        <strain evidence="3">DSM 19978</strain>
    </source>
</reference>
<name>A0A1M5IK80_9FLAO</name>
<dbReference type="AlphaFoldDB" id="A0A1M5IK80"/>
<feature type="transmembrane region" description="Helical" evidence="1">
    <location>
        <begin position="55"/>
        <end position="75"/>
    </location>
</feature>
<evidence type="ECO:0000313" key="2">
    <source>
        <dbReference type="EMBL" id="SHG28330.1"/>
    </source>
</evidence>
<evidence type="ECO:0000256" key="1">
    <source>
        <dbReference type="SAM" id="Phobius"/>
    </source>
</evidence>
<sequence length="83" mass="9552">MVVVYIVCTGAKKIDSVVLQLLNGIEKAISVGEARVSKSCFFRLFLSKTKNRKWILSKLYFIGLTVLFLTNYNVFVNKIHLFY</sequence>
<dbReference type="Proteomes" id="UP000184516">
    <property type="component" value="Unassembled WGS sequence"/>
</dbReference>
<organism evidence="2 3">
    <name type="scientific">Flavobacterium fluvii</name>
    <dbReference type="NCBI Taxonomy" id="468056"/>
    <lineage>
        <taxon>Bacteria</taxon>
        <taxon>Pseudomonadati</taxon>
        <taxon>Bacteroidota</taxon>
        <taxon>Flavobacteriia</taxon>
        <taxon>Flavobacteriales</taxon>
        <taxon>Flavobacteriaceae</taxon>
        <taxon>Flavobacterium</taxon>
    </lineage>
</organism>
<evidence type="ECO:0000313" key="3">
    <source>
        <dbReference type="Proteomes" id="UP000184516"/>
    </source>
</evidence>
<keyword evidence="1" id="KW-0812">Transmembrane</keyword>
<keyword evidence="1" id="KW-1133">Transmembrane helix</keyword>
<proteinExistence type="predicted"/>
<keyword evidence="1" id="KW-0472">Membrane</keyword>
<gene>
    <name evidence="2" type="ORF">SAMN05443549_103118</name>
</gene>
<dbReference type="EMBL" id="FQWB01000003">
    <property type="protein sequence ID" value="SHG28330.1"/>
    <property type="molecule type" value="Genomic_DNA"/>
</dbReference>